<feature type="compositionally biased region" description="Basic residues" evidence="1">
    <location>
        <begin position="39"/>
        <end position="48"/>
    </location>
</feature>
<dbReference type="EMBL" id="MSFK01000105">
    <property type="protein sequence ID" value="PWY63869.1"/>
    <property type="molecule type" value="Genomic_DNA"/>
</dbReference>
<dbReference type="EMBL" id="MSFK01000105">
    <property type="protein sequence ID" value="PWY63872.1"/>
    <property type="molecule type" value="Genomic_DNA"/>
</dbReference>
<protein>
    <submittedName>
        <fullName evidence="5">Uncharacterized protein</fullName>
    </submittedName>
</protein>
<sequence>AAYGPRVEGPDPADTLTNSGSRRAAPPGNLYKKAGQRPTIHRLHRCRGPRTAPGLQTPQQQRALPGMIKLAPTWLATRTHTVTISGVTGATIRNAWKLLTSSRRATGKKENLGPGKAPAAQEKTTG</sequence>
<gene>
    <name evidence="7" type="ORF">BO94DRAFT_480490</name>
    <name evidence="5" type="ORF">BO94DRAFT_480565</name>
    <name evidence="4" type="ORF">BO94DRAFT_480619</name>
    <name evidence="3" type="ORF">BO94DRAFT_480621</name>
    <name evidence="2" type="ORF">BO94DRAFT_596083</name>
    <name evidence="6" type="ORF">BO94DRAFT_616617</name>
</gene>
<dbReference type="STRING" id="1450535.A0A317US78"/>
<evidence type="ECO:0000313" key="4">
    <source>
        <dbReference type="EMBL" id="PWY63872.1"/>
    </source>
</evidence>
<dbReference type="RefSeq" id="XP_025461300.1">
    <property type="nucleotide sequence ID" value="XM_025608800.1"/>
</dbReference>
<proteinExistence type="predicted"/>
<keyword evidence="8" id="KW-1185">Reference proteome</keyword>
<evidence type="ECO:0000256" key="1">
    <source>
        <dbReference type="SAM" id="MobiDB-lite"/>
    </source>
</evidence>
<dbReference type="OrthoDB" id="4510867at2759"/>
<feature type="region of interest" description="Disordered" evidence="1">
    <location>
        <begin position="1"/>
        <end position="61"/>
    </location>
</feature>
<organism evidence="5 8">
    <name type="scientific">Aspergillus sclerotioniger CBS 115572</name>
    <dbReference type="NCBI Taxonomy" id="1450535"/>
    <lineage>
        <taxon>Eukaryota</taxon>
        <taxon>Fungi</taxon>
        <taxon>Dikarya</taxon>
        <taxon>Ascomycota</taxon>
        <taxon>Pezizomycotina</taxon>
        <taxon>Eurotiomycetes</taxon>
        <taxon>Eurotiomycetidae</taxon>
        <taxon>Eurotiales</taxon>
        <taxon>Aspergillaceae</taxon>
        <taxon>Aspergillus</taxon>
        <taxon>Aspergillus subgen. Circumdati</taxon>
    </lineage>
</organism>
<evidence type="ECO:0000313" key="5">
    <source>
        <dbReference type="EMBL" id="PWY64485.1"/>
    </source>
</evidence>
<evidence type="ECO:0000313" key="8">
    <source>
        <dbReference type="Proteomes" id="UP000246702"/>
    </source>
</evidence>
<dbReference type="AlphaFoldDB" id="A0A317US78"/>
<accession>A0A317US78</accession>
<reference evidence="5 8" key="1">
    <citation type="submission" date="2016-12" db="EMBL/GenBank/DDBJ databases">
        <title>The genomes of Aspergillus section Nigri reveals drivers in fungal speciation.</title>
        <authorList>
            <consortium name="DOE Joint Genome Institute"/>
            <person name="Vesth T.C."/>
            <person name="Nybo J."/>
            <person name="Theobald S."/>
            <person name="Brandl J."/>
            <person name="Frisvad J.C."/>
            <person name="Nielsen K.F."/>
            <person name="Lyhne E.K."/>
            <person name="Kogle M.E."/>
            <person name="Kuo A."/>
            <person name="Riley R."/>
            <person name="Clum A."/>
            <person name="Nolan M."/>
            <person name="Lipzen A."/>
            <person name="Salamov A."/>
            <person name="Henrissat B."/>
            <person name="Wiebenga A."/>
            <person name="De Vries R.P."/>
            <person name="Grigoriev I.V."/>
            <person name="Mortensen U.H."/>
            <person name="Andersen M.R."/>
            <person name="Baker S.E."/>
        </authorList>
    </citation>
    <scope>NUCLEOTIDE SEQUENCE [LARGE SCALE GENOMIC DNA]</scope>
    <source>
        <strain evidence="5 8">CBS 115572</strain>
    </source>
</reference>
<comment type="caution">
    <text evidence="5">The sequence shown here is derived from an EMBL/GenBank/DDBJ whole genome shotgun (WGS) entry which is preliminary data.</text>
</comment>
<evidence type="ECO:0000313" key="3">
    <source>
        <dbReference type="EMBL" id="PWY63869.1"/>
    </source>
</evidence>
<dbReference type="EMBL" id="MSFK01000078">
    <property type="protein sequence ID" value="PWY64485.1"/>
    <property type="molecule type" value="Genomic_DNA"/>
</dbReference>
<dbReference type="EMBL" id="MSFK01000078">
    <property type="protein sequence ID" value="PWY64496.1"/>
    <property type="molecule type" value="Genomic_DNA"/>
</dbReference>
<evidence type="ECO:0000313" key="7">
    <source>
        <dbReference type="EMBL" id="PWY64505.1"/>
    </source>
</evidence>
<dbReference type="EMBL" id="MSFK01000078">
    <property type="protein sequence ID" value="PWY64505.1"/>
    <property type="molecule type" value="Genomic_DNA"/>
</dbReference>
<dbReference type="Proteomes" id="UP000246702">
    <property type="component" value="Unassembled WGS sequence"/>
</dbReference>
<feature type="non-terminal residue" evidence="5">
    <location>
        <position position="1"/>
    </location>
</feature>
<evidence type="ECO:0000313" key="6">
    <source>
        <dbReference type="EMBL" id="PWY64496.1"/>
    </source>
</evidence>
<dbReference type="EMBL" id="MSFK01000133">
    <property type="protein sequence ID" value="PWY63307.1"/>
    <property type="molecule type" value="Genomic_DNA"/>
</dbReference>
<dbReference type="GeneID" id="37110943"/>
<name>A0A317US78_9EURO</name>
<evidence type="ECO:0000313" key="2">
    <source>
        <dbReference type="EMBL" id="PWY63307.1"/>
    </source>
</evidence>
<feature type="region of interest" description="Disordered" evidence="1">
    <location>
        <begin position="102"/>
        <end position="126"/>
    </location>
</feature>